<dbReference type="WBParaSite" id="EgrG_002016500">
    <property type="protein sequence ID" value="EgrG_002016500"/>
    <property type="gene ID" value="EgrG_002016500"/>
</dbReference>
<dbReference type="Proteomes" id="UP000492820">
    <property type="component" value="Unassembled WGS sequence"/>
</dbReference>
<name>A0A068WAM1_ECHGR</name>
<protein>
    <submittedName>
        <fullName evidence="3">Metallophosphoesterase</fullName>
    </submittedName>
</protein>
<reference evidence="1" key="2">
    <citation type="submission" date="2014-06" db="EMBL/GenBank/DDBJ databases">
        <authorList>
            <person name="Aslett M."/>
        </authorList>
    </citation>
    <scope>NUCLEOTIDE SEQUENCE</scope>
</reference>
<evidence type="ECO:0000313" key="3">
    <source>
        <dbReference type="WBParaSite" id="EgrG_002016500"/>
    </source>
</evidence>
<dbReference type="EMBL" id="LK028576">
    <property type="protein sequence ID" value="CDS15455.1"/>
    <property type="molecule type" value="Genomic_DNA"/>
</dbReference>
<organism evidence="1">
    <name type="scientific">Echinococcus granulosus</name>
    <name type="common">Hydatid tapeworm</name>
    <dbReference type="NCBI Taxonomy" id="6210"/>
    <lineage>
        <taxon>Eukaryota</taxon>
        <taxon>Metazoa</taxon>
        <taxon>Spiralia</taxon>
        <taxon>Lophotrochozoa</taxon>
        <taxon>Platyhelminthes</taxon>
        <taxon>Cestoda</taxon>
        <taxon>Eucestoda</taxon>
        <taxon>Cyclophyllidea</taxon>
        <taxon>Taeniidae</taxon>
        <taxon>Echinococcus</taxon>
        <taxon>Echinococcus granulosus group</taxon>
    </lineage>
</organism>
<evidence type="ECO:0000313" key="1">
    <source>
        <dbReference type="EMBL" id="CDS15455.1"/>
    </source>
</evidence>
<reference evidence="1 2" key="1">
    <citation type="journal article" date="2013" name="Nature">
        <title>The genomes of four tapeworm species reveal adaptations to parasitism.</title>
        <authorList>
            <person name="Tsai I.J."/>
            <person name="Zarowiecki M."/>
            <person name="Holroyd N."/>
            <person name="Garciarrubio A."/>
            <person name="Sanchez-Flores A."/>
            <person name="Brooks K.L."/>
            <person name="Tracey A."/>
            <person name="Bobes R.J."/>
            <person name="Fragoso G."/>
            <person name="Sciutto E."/>
            <person name="Aslett M."/>
            <person name="Beasley H."/>
            <person name="Bennett H.M."/>
            <person name="Cai J."/>
            <person name="Camicia F."/>
            <person name="Clark R."/>
            <person name="Cucher M."/>
            <person name="De Silva N."/>
            <person name="Day T.A."/>
            <person name="Deplazes P."/>
            <person name="Estrada K."/>
            <person name="Fernandez C."/>
            <person name="Holland P.W."/>
            <person name="Hou J."/>
            <person name="Hu S."/>
            <person name="Huckvale T."/>
            <person name="Hung S.S."/>
            <person name="Kamenetzky L."/>
            <person name="Keane J.A."/>
            <person name="Kiss F."/>
            <person name="Koziol U."/>
            <person name="Lambert O."/>
            <person name="Liu K."/>
            <person name="Luo X."/>
            <person name="Luo Y."/>
            <person name="Macchiaroli N."/>
            <person name="Nichol S."/>
            <person name="Paps J."/>
            <person name="Parkinson J."/>
            <person name="Pouchkina-Stantcheva N."/>
            <person name="Riddiford N."/>
            <person name="Rosenzvit M."/>
            <person name="Salinas G."/>
            <person name="Wasmuth J.D."/>
            <person name="Zamanian M."/>
            <person name="Zheng Y."/>
            <person name="Cai X."/>
            <person name="Soberon X."/>
            <person name="Olson P.D."/>
            <person name="Laclette J.P."/>
            <person name="Brehm K."/>
            <person name="Berriman M."/>
            <person name="Garciarrubio A."/>
            <person name="Bobes R.J."/>
            <person name="Fragoso G."/>
            <person name="Sanchez-Flores A."/>
            <person name="Estrada K."/>
            <person name="Cevallos M.A."/>
            <person name="Morett E."/>
            <person name="Gonzalez V."/>
            <person name="Portillo T."/>
            <person name="Ochoa-Leyva A."/>
            <person name="Jose M.V."/>
            <person name="Sciutto E."/>
            <person name="Landa A."/>
            <person name="Jimenez L."/>
            <person name="Valdes V."/>
            <person name="Carrero J.C."/>
            <person name="Larralde C."/>
            <person name="Morales-Montor J."/>
            <person name="Limon-Lason J."/>
            <person name="Soberon X."/>
            <person name="Laclette J.P."/>
        </authorList>
    </citation>
    <scope>NUCLEOTIDE SEQUENCE [LARGE SCALE GENOMIC DNA]</scope>
</reference>
<accession>A0A068WAM1</accession>
<reference evidence="3" key="3">
    <citation type="submission" date="2020-10" db="UniProtKB">
        <authorList>
            <consortium name="WormBaseParasite"/>
        </authorList>
    </citation>
    <scope>IDENTIFICATION</scope>
</reference>
<gene>
    <name evidence="1" type="ORF">EgrG_002016500</name>
</gene>
<sequence>MSIFSAYTCSFNSYRVSSLEGDQFSLELQGVLVSDLAAKGLDYAPSFLSDLNSAKNRCRIIDLQTNLDMHQGVIPKGPLKKNIQFRNIDAAYPIQKTATAYD</sequence>
<evidence type="ECO:0000313" key="2">
    <source>
        <dbReference type="Proteomes" id="UP000492820"/>
    </source>
</evidence>
<dbReference type="AlphaFoldDB" id="A0A068WAM1"/>
<proteinExistence type="predicted"/>